<feature type="signal peptide" evidence="1">
    <location>
        <begin position="1"/>
        <end position="20"/>
    </location>
</feature>
<keyword evidence="3" id="KW-1185">Reference proteome</keyword>
<reference evidence="2 3" key="1">
    <citation type="submission" date="2018-10" db="EMBL/GenBank/DDBJ databases">
        <title>Butyricimonas faecalis sp. nov., isolated from human faeces and emended description of the genus Butyricimonas.</title>
        <authorList>
            <person name="Le Roy T."/>
            <person name="Van der Smissen P."/>
            <person name="Paquot A."/>
            <person name="Delzenne N."/>
            <person name="Muccioli G."/>
            <person name="Collet J.-F."/>
            <person name="Cani P.D."/>
        </authorList>
    </citation>
    <scope>NUCLEOTIDE SEQUENCE [LARGE SCALE GENOMIC DNA]</scope>
    <source>
        <strain evidence="2 3">H184</strain>
    </source>
</reference>
<dbReference type="Proteomes" id="UP000270673">
    <property type="component" value="Chromosome"/>
</dbReference>
<dbReference type="InterPro" id="IPR032299">
    <property type="entry name" value="DUF4843"/>
</dbReference>
<dbReference type="OrthoDB" id="1080788at2"/>
<dbReference type="KEGG" id="buy:D8S85_17740"/>
<accession>A0A3S9VXF8</accession>
<proteinExistence type="predicted"/>
<gene>
    <name evidence="2" type="ORF">D8S85_17740</name>
</gene>
<sequence>MKMKKYRFLLLLLVSFFLYVGCEENDIDLYNETPRLNFYYSNMDVYFVDTDYVKGHTEKEWMLRVNLQGDRLPEARNFCLKVQPNETYSLKANISFDEKYVFPMDSIYQIVTIKVHRPEALTVTSAYQADIYFDLDNPLHQFDPGREDREYLSMNVYYRIKRNDWNEWYWGKYADSKYFFMMDYFGATHDGIPTTQEAQKNLYDAYEEYKKSNPPLLDENGEEIVFKQVN</sequence>
<protein>
    <submittedName>
        <fullName evidence="2">DUF4843 domain-containing protein</fullName>
    </submittedName>
</protein>
<feature type="chain" id="PRO_5019130450" evidence="1">
    <location>
        <begin position="21"/>
        <end position="230"/>
    </location>
</feature>
<keyword evidence="1" id="KW-0732">Signal</keyword>
<dbReference type="EMBL" id="CP032819">
    <property type="protein sequence ID" value="AZS31215.1"/>
    <property type="molecule type" value="Genomic_DNA"/>
</dbReference>
<evidence type="ECO:0000313" key="3">
    <source>
        <dbReference type="Proteomes" id="UP000270673"/>
    </source>
</evidence>
<dbReference type="AlphaFoldDB" id="A0A3S9VXF8"/>
<dbReference type="Pfam" id="PF16132">
    <property type="entry name" value="DUF4843"/>
    <property type="match status" value="1"/>
</dbReference>
<evidence type="ECO:0000256" key="1">
    <source>
        <dbReference type="SAM" id="SignalP"/>
    </source>
</evidence>
<name>A0A3S9VXF8_9BACT</name>
<evidence type="ECO:0000313" key="2">
    <source>
        <dbReference type="EMBL" id="AZS31215.1"/>
    </source>
</evidence>
<organism evidence="2 3">
    <name type="scientific">Butyricimonas faecalis</name>
    <dbReference type="NCBI Taxonomy" id="2093856"/>
    <lineage>
        <taxon>Bacteria</taxon>
        <taxon>Pseudomonadati</taxon>
        <taxon>Bacteroidota</taxon>
        <taxon>Bacteroidia</taxon>
        <taxon>Bacteroidales</taxon>
        <taxon>Odoribacteraceae</taxon>
        <taxon>Butyricimonas</taxon>
    </lineage>
</organism>